<gene>
    <name evidence="1" type="ORF">O1611_g790</name>
</gene>
<evidence type="ECO:0000313" key="2">
    <source>
        <dbReference type="Proteomes" id="UP001153332"/>
    </source>
</evidence>
<reference evidence="1" key="1">
    <citation type="submission" date="2022-12" db="EMBL/GenBank/DDBJ databases">
        <title>Genome Sequence of Lasiodiplodia mahajangana.</title>
        <authorList>
            <person name="Buettner E."/>
        </authorList>
    </citation>
    <scope>NUCLEOTIDE SEQUENCE</scope>
    <source>
        <strain evidence="1">VT137</strain>
    </source>
</reference>
<accession>A0ACC2JZY7</accession>
<dbReference type="Proteomes" id="UP001153332">
    <property type="component" value="Unassembled WGS sequence"/>
</dbReference>
<dbReference type="EMBL" id="JAPUUL010000077">
    <property type="protein sequence ID" value="KAJ8132838.1"/>
    <property type="molecule type" value="Genomic_DNA"/>
</dbReference>
<evidence type="ECO:0000313" key="1">
    <source>
        <dbReference type="EMBL" id="KAJ8132838.1"/>
    </source>
</evidence>
<name>A0ACC2JZY7_9PEZI</name>
<protein>
    <submittedName>
        <fullName evidence="1">Uncharacterized protein</fullName>
    </submittedName>
</protein>
<organism evidence="1 2">
    <name type="scientific">Lasiodiplodia mahajangana</name>
    <dbReference type="NCBI Taxonomy" id="1108764"/>
    <lineage>
        <taxon>Eukaryota</taxon>
        <taxon>Fungi</taxon>
        <taxon>Dikarya</taxon>
        <taxon>Ascomycota</taxon>
        <taxon>Pezizomycotina</taxon>
        <taxon>Dothideomycetes</taxon>
        <taxon>Dothideomycetes incertae sedis</taxon>
        <taxon>Botryosphaeriales</taxon>
        <taxon>Botryosphaeriaceae</taxon>
        <taxon>Lasiodiplodia</taxon>
    </lineage>
</organism>
<keyword evidence="2" id="KW-1185">Reference proteome</keyword>
<sequence length="318" mass="34591">MIAMPRQIPGATGTALKVKDFMKRTPSMSNEKSLGVEGRGIESDISRSEKKLDITMKRLGGRRLWLVSASLDKGMFTLAFEMPIVASSVVAITTDLAGIGSRSWLLTAFLLGYAAIISIVSKLSDIPGRRLLYTLCMLGLLIPSVACSAAQTTTQPIIPAFQSAINVEPLVIPSNYSFSETQAALEAAIPPLNLTFQTYLARSDYAGAHEALENLPPLNNFILPPRNFTGLLLAIGQSGQAIQYEIGNPLTAITMAQHNLDISLHTPRRVLLRVDGDKVEFKFDALAPLVAKFRIPEVDILARRLDAELVNALHRVAR</sequence>
<comment type="caution">
    <text evidence="1">The sequence shown here is derived from an EMBL/GenBank/DDBJ whole genome shotgun (WGS) entry which is preliminary data.</text>
</comment>
<proteinExistence type="predicted"/>